<dbReference type="PANTHER" id="PTHR43689">
    <property type="entry name" value="HYDROLASE"/>
    <property type="match status" value="1"/>
</dbReference>
<dbReference type="Pfam" id="PF12697">
    <property type="entry name" value="Abhydrolase_6"/>
    <property type="match status" value="1"/>
</dbReference>
<gene>
    <name evidence="2" type="ORF">DFR67_105282</name>
</gene>
<sequence length="313" mass="33659">MLKSMNAIEYTEVDEYSAFLPERFRALVRPPTDSWWTWRSTRVHIARAADPSAAVRVMVIHGAGGHAGALWPGAAVVAAQGAEVFAPDLPLYGRTEVRDPGNIRYRDWVDLLCELIVAEKASDPRPLILFGASMGGLLAYEAAARTGIVDAVVATCLLDTADVAAREAAARWAILGRNAPRTLPVIAKVAGKLRVPVRWLTPMSAMSNNPALARLCASDPLGGGGRIPLGFLADWFTFAHTEPEDYRGPAVTLAHPGADRWTPPQLSERFLSRIAGPTNAVRLENCGHFPVEDPGLTQLEATARSVLAAVARS</sequence>
<dbReference type="SUPFAM" id="SSF53474">
    <property type="entry name" value="alpha/beta-Hydrolases"/>
    <property type="match status" value="1"/>
</dbReference>
<protein>
    <submittedName>
        <fullName evidence="2">Alpha-beta hydrolase superfamily lysophospholipase</fullName>
    </submittedName>
</protein>
<dbReference type="GO" id="GO:0016787">
    <property type="term" value="F:hydrolase activity"/>
    <property type="evidence" value="ECO:0007669"/>
    <property type="project" value="UniProtKB-KW"/>
</dbReference>
<dbReference type="PANTHER" id="PTHR43689:SF8">
    <property type="entry name" value="ALPHA_BETA-HYDROLASES SUPERFAMILY PROTEIN"/>
    <property type="match status" value="1"/>
</dbReference>
<dbReference type="InterPro" id="IPR029058">
    <property type="entry name" value="AB_hydrolase_fold"/>
</dbReference>
<comment type="caution">
    <text evidence="2">The sequence shown here is derived from an EMBL/GenBank/DDBJ whole genome shotgun (WGS) entry which is preliminary data.</text>
</comment>
<evidence type="ECO:0000259" key="1">
    <source>
        <dbReference type="Pfam" id="PF12697"/>
    </source>
</evidence>
<feature type="domain" description="AB hydrolase-1" evidence="1">
    <location>
        <begin position="59"/>
        <end position="294"/>
    </location>
</feature>
<evidence type="ECO:0000313" key="2">
    <source>
        <dbReference type="EMBL" id="PYE18137.1"/>
    </source>
</evidence>
<dbReference type="Proteomes" id="UP000247591">
    <property type="component" value="Unassembled WGS sequence"/>
</dbReference>
<dbReference type="AlphaFoldDB" id="A0A318S3B1"/>
<keyword evidence="3" id="KW-1185">Reference proteome</keyword>
<evidence type="ECO:0000313" key="3">
    <source>
        <dbReference type="Proteomes" id="UP000247591"/>
    </source>
</evidence>
<name>A0A318S3B1_WILLI</name>
<dbReference type="InterPro" id="IPR000073">
    <property type="entry name" value="AB_hydrolase_1"/>
</dbReference>
<proteinExistence type="predicted"/>
<accession>A0A318S3B1</accession>
<dbReference type="Gene3D" id="3.40.50.1820">
    <property type="entry name" value="alpha/beta hydrolase"/>
    <property type="match status" value="1"/>
</dbReference>
<dbReference type="EMBL" id="QJSP01000005">
    <property type="protein sequence ID" value="PYE18137.1"/>
    <property type="molecule type" value="Genomic_DNA"/>
</dbReference>
<keyword evidence="2" id="KW-0378">Hydrolase</keyword>
<organism evidence="2 3">
    <name type="scientific">Williamsia limnetica</name>
    <dbReference type="NCBI Taxonomy" id="882452"/>
    <lineage>
        <taxon>Bacteria</taxon>
        <taxon>Bacillati</taxon>
        <taxon>Actinomycetota</taxon>
        <taxon>Actinomycetes</taxon>
        <taxon>Mycobacteriales</taxon>
        <taxon>Nocardiaceae</taxon>
        <taxon>Williamsia</taxon>
    </lineage>
</organism>
<reference evidence="2 3" key="1">
    <citation type="submission" date="2018-06" db="EMBL/GenBank/DDBJ databases">
        <title>Genomic Encyclopedia of Type Strains, Phase IV (KMG-IV): sequencing the most valuable type-strain genomes for metagenomic binning, comparative biology and taxonomic classification.</title>
        <authorList>
            <person name="Goeker M."/>
        </authorList>
    </citation>
    <scope>NUCLEOTIDE SEQUENCE [LARGE SCALE GENOMIC DNA]</scope>
    <source>
        <strain evidence="2 3">DSM 45521</strain>
    </source>
</reference>